<feature type="compositionally biased region" description="Low complexity" evidence="1">
    <location>
        <begin position="396"/>
        <end position="407"/>
    </location>
</feature>
<feature type="compositionally biased region" description="Polar residues" evidence="1">
    <location>
        <begin position="412"/>
        <end position="421"/>
    </location>
</feature>
<keyword evidence="2" id="KW-0472">Membrane</keyword>
<proteinExistence type="predicted"/>
<evidence type="ECO:0000256" key="1">
    <source>
        <dbReference type="SAM" id="MobiDB-lite"/>
    </source>
</evidence>
<keyword evidence="2" id="KW-1133">Transmembrane helix</keyword>
<keyword evidence="4" id="KW-1185">Reference proteome</keyword>
<accession>A0AAW1A2G3</accession>
<gene>
    <name evidence="3" type="ORF">QLX08_004445</name>
</gene>
<dbReference type="EMBL" id="JAWNGG020000067">
    <property type="protein sequence ID" value="KAK9304068.1"/>
    <property type="molecule type" value="Genomic_DNA"/>
</dbReference>
<evidence type="ECO:0000313" key="3">
    <source>
        <dbReference type="EMBL" id="KAK9304068.1"/>
    </source>
</evidence>
<dbReference type="AlphaFoldDB" id="A0AAW1A2G3"/>
<dbReference type="Proteomes" id="UP001432146">
    <property type="component" value="Unassembled WGS sequence"/>
</dbReference>
<organism evidence="3 4">
    <name type="scientific">Tetragonisca angustula</name>
    <dbReference type="NCBI Taxonomy" id="166442"/>
    <lineage>
        <taxon>Eukaryota</taxon>
        <taxon>Metazoa</taxon>
        <taxon>Ecdysozoa</taxon>
        <taxon>Arthropoda</taxon>
        <taxon>Hexapoda</taxon>
        <taxon>Insecta</taxon>
        <taxon>Pterygota</taxon>
        <taxon>Neoptera</taxon>
        <taxon>Endopterygota</taxon>
        <taxon>Hymenoptera</taxon>
        <taxon>Apocrita</taxon>
        <taxon>Aculeata</taxon>
        <taxon>Apoidea</taxon>
        <taxon>Anthophila</taxon>
        <taxon>Apidae</taxon>
        <taxon>Tetragonisca</taxon>
    </lineage>
</organism>
<evidence type="ECO:0000313" key="4">
    <source>
        <dbReference type="Proteomes" id="UP001432146"/>
    </source>
</evidence>
<feature type="transmembrane region" description="Helical" evidence="2">
    <location>
        <begin position="862"/>
        <end position="880"/>
    </location>
</feature>
<reference evidence="3 4" key="1">
    <citation type="submission" date="2024-05" db="EMBL/GenBank/DDBJ databases">
        <title>The nuclear and mitochondrial genome assemblies of Tetragonisca angustula (Apidae: Meliponini), a tiny yet remarkable pollinator in the Neotropics.</title>
        <authorList>
            <person name="Ferrari R."/>
            <person name="Ricardo P.C."/>
            <person name="Dias F.C."/>
            <person name="Araujo N.S."/>
            <person name="Soares D.O."/>
            <person name="Zhou Q.-S."/>
            <person name="Zhu C.-D."/>
            <person name="Coutinho L."/>
            <person name="Airas M.C."/>
            <person name="Batista T.M."/>
        </authorList>
    </citation>
    <scope>NUCLEOTIDE SEQUENCE [LARGE SCALE GENOMIC DNA]</scope>
    <source>
        <strain evidence="3">ASF017062</strain>
        <tissue evidence="3">Abdomen</tissue>
    </source>
</reference>
<evidence type="ECO:0000256" key="2">
    <source>
        <dbReference type="SAM" id="Phobius"/>
    </source>
</evidence>
<comment type="caution">
    <text evidence="3">The sequence shown here is derived from an EMBL/GenBank/DDBJ whole genome shotgun (WGS) entry which is preliminary data.</text>
</comment>
<sequence>MYDCFNMAYQDNTNALQLHIEINSENLLPVPQKYNAGSLRIPADPSWPKIPQRKLTNDDTIEPPYIVKLTETPRRSRTVIQTPLNQSPKSSITKDSAYSSFHHQKTGSNIYTLKRFPGYVDPRFKNRVTNIKKNQVTSTESLQKKMDQSNIITFTKHLRREEMEKLVPEKKQIKIEEAQELHKEKEIESTRNYKEKNMFYNDKELFLEQTHSINNSELKRQDYVSETDNKKETTEHVKNIHSSEHISKSTVNDANTQVDITYLPVQENNGQLLFVLDKKLQSHPLNAIQIDTVTVPQEYINQCYNVQLPVLTYQNVPMQVSTTGPNNILQQCLHHSEYKNQTKTLIKKESEQHIYSNQAQNKNSFTNTGETNIHEKKTALMTQNSVLEQNKKSRLESNFSENSSVSEKLLDSNIQQKQQESSDSEYYIPNINKKDVHNNVFQCLKMKKVTCNTSGKETINSEVITKNNVLNKEVIDINESIPKKLNNINTDAVHDNIKILDQSHNQINYLSKNDEYHQPIPQSNVTVNDQDQPLYQNYKIGIYETKDRNKSEQYLLSTKNECIRKLCHNSEPYITLKQKKGSAKFSRKARSYFQKNSHSALVDSDYTLIWPNCQYNKYKRNHTNIHKLCNRKTRKNSQYFHPGSIHKRSMNIQIDNVSNFIEQNYLENNKHIDLRQEITNSLSKTGLQKEYCKSPKSNTDDMFERSKGISSKTQELLNKSYWEYYNRLRHKIQNTNSIEQQYPYNLTMNATEKGKQGKVNEIHDKELRSQLKINPEIQTLQQCTVLSTVINKALDSNLKSNMQTKQLYVNDNMNTSSNYIVDAQNSNTKKISHLVNDEPEFNKVKRNANKTNDKQFLELKSIIFFGGMMYILIIFLPMLYDYFYYDEYDDYENLSYLELVVEYILSSFKEAFGGIFDGVKQIFFYPHTCKKCTNVA</sequence>
<keyword evidence="2" id="KW-0812">Transmembrane</keyword>
<name>A0AAW1A2G3_9HYME</name>
<feature type="compositionally biased region" description="Basic and acidic residues" evidence="1">
    <location>
        <begin position="222"/>
        <end position="247"/>
    </location>
</feature>
<protein>
    <submittedName>
        <fullName evidence="3">Uncharacterized protein</fullName>
    </submittedName>
</protein>
<feature type="region of interest" description="Disordered" evidence="1">
    <location>
        <begin position="391"/>
        <end position="424"/>
    </location>
</feature>
<feature type="region of interest" description="Disordered" evidence="1">
    <location>
        <begin position="222"/>
        <end position="249"/>
    </location>
</feature>